<keyword evidence="5 14" id="KW-1003">Cell membrane</keyword>
<evidence type="ECO:0000256" key="11">
    <source>
        <dbReference type="ARBA" id="ARBA00032707"/>
    </source>
</evidence>
<dbReference type="PANTHER" id="PTHR30622:SF4">
    <property type="entry name" value="UNDECAPRENYL-DIPHOSPHATASE"/>
    <property type="match status" value="1"/>
</dbReference>
<feature type="transmembrane region" description="Helical" evidence="14">
    <location>
        <begin position="6"/>
        <end position="29"/>
    </location>
</feature>
<evidence type="ECO:0000256" key="3">
    <source>
        <dbReference type="ARBA" id="ARBA00012374"/>
    </source>
</evidence>
<dbReference type="GO" id="GO:0046677">
    <property type="term" value="P:response to antibiotic"/>
    <property type="evidence" value="ECO:0007669"/>
    <property type="project" value="UniProtKB-UniRule"/>
</dbReference>
<dbReference type="Proteomes" id="UP000193900">
    <property type="component" value="Unassembled WGS sequence"/>
</dbReference>
<dbReference type="NCBIfam" id="NF001393">
    <property type="entry name" value="PRK00281.2-4"/>
    <property type="match status" value="1"/>
</dbReference>
<evidence type="ECO:0000313" key="16">
    <source>
        <dbReference type="Proteomes" id="UP000193900"/>
    </source>
</evidence>
<sequence length="267" mass="28521">MPVFQLFLVAVIQGITEFLPISSSGHLILLPQLTGMADQGLTIDVAVHVGTLFAVILFFWPDVAKALAGLGRLARGKVDTPGAFLALCLIVATVPVVIAGVLLKMSGLDEALRSVAVIGWTMLIFGIVLYWADQTGPETRAAETWTMRHALIMGLWQVIALIPGTSRSGITITGARRLGYDRASGARLSMLMSIPTIMASGLLLGLDVIEAGDMQMARDGAIAAAFAFVSALAALWLMMRLLRSVSFTPYVIYRCVLGVILLGIAYF</sequence>
<evidence type="ECO:0000256" key="9">
    <source>
        <dbReference type="ARBA" id="ARBA00023136"/>
    </source>
</evidence>
<dbReference type="AlphaFoldDB" id="A0A1Y5TS58"/>
<dbReference type="EC" id="3.6.1.27" evidence="3 14"/>
<dbReference type="InterPro" id="IPR003824">
    <property type="entry name" value="UppP"/>
</dbReference>
<keyword evidence="14" id="KW-0573">Peptidoglycan synthesis</keyword>
<evidence type="ECO:0000256" key="2">
    <source>
        <dbReference type="ARBA" id="ARBA00010621"/>
    </source>
</evidence>
<dbReference type="RefSeq" id="WP_085880265.1">
    <property type="nucleotide sequence ID" value="NZ_FWFZ01000023.1"/>
</dbReference>
<evidence type="ECO:0000256" key="14">
    <source>
        <dbReference type="HAMAP-Rule" id="MF_01006"/>
    </source>
</evidence>
<keyword evidence="9 14" id="KW-0472">Membrane</keyword>
<dbReference type="OrthoDB" id="9808289at2"/>
<dbReference type="HAMAP" id="MF_01006">
    <property type="entry name" value="Undec_diphosphatase"/>
    <property type="match status" value="1"/>
</dbReference>
<dbReference type="GO" id="GO:0005886">
    <property type="term" value="C:plasma membrane"/>
    <property type="evidence" value="ECO:0007669"/>
    <property type="project" value="UniProtKB-SubCell"/>
</dbReference>
<evidence type="ECO:0000256" key="5">
    <source>
        <dbReference type="ARBA" id="ARBA00022475"/>
    </source>
</evidence>
<evidence type="ECO:0000256" key="4">
    <source>
        <dbReference type="ARBA" id="ARBA00021581"/>
    </source>
</evidence>
<keyword evidence="10 14" id="KW-0046">Antibiotic resistance</keyword>
<dbReference type="GO" id="GO:0008360">
    <property type="term" value="P:regulation of cell shape"/>
    <property type="evidence" value="ECO:0007669"/>
    <property type="project" value="UniProtKB-KW"/>
</dbReference>
<evidence type="ECO:0000256" key="7">
    <source>
        <dbReference type="ARBA" id="ARBA00022801"/>
    </source>
</evidence>
<comment type="miscellaneous">
    <text evidence="14">Bacitracin is thought to be involved in the inhibition of peptidoglycan synthesis by sequestering undecaprenyl diphosphate, thereby reducing the pool of lipid carrier available.</text>
</comment>
<feature type="transmembrane region" description="Helical" evidence="14">
    <location>
        <begin position="190"/>
        <end position="209"/>
    </location>
</feature>
<feature type="transmembrane region" description="Helical" evidence="14">
    <location>
        <begin position="115"/>
        <end position="132"/>
    </location>
</feature>
<protein>
    <recommendedName>
        <fullName evidence="4 14">Undecaprenyl-diphosphatase</fullName>
        <ecNumber evidence="3 14">3.6.1.27</ecNumber>
    </recommendedName>
    <alternativeName>
        <fullName evidence="12 14">Bacitracin resistance protein</fullName>
    </alternativeName>
    <alternativeName>
        <fullName evidence="11 14">Undecaprenyl pyrophosphate phosphatase</fullName>
    </alternativeName>
</protein>
<organism evidence="15 16">
    <name type="scientific">Roseisalinus antarcticus</name>
    <dbReference type="NCBI Taxonomy" id="254357"/>
    <lineage>
        <taxon>Bacteria</taxon>
        <taxon>Pseudomonadati</taxon>
        <taxon>Pseudomonadota</taxon>
        <taxon>Alphaproteobacteria</taxon>
        <taxon>Rhodobacterales</taxon>
        <taxon>Roseobacteraceae</taxon>
        <taxon>Roseisalinus</taxon>
    </lineage>
</organism>
<feature type="transmembrane region" description="Helical" evidence="14">
    <location>
        <begin position="81"/>
        <end position="103"/>
    </location>
</feature>
<comment type="catalytic activity">
    <reaction evidence="13 14">
        <text>di-trans,octa-cis-undecaprenyl diphosphate + H2O = di-trans,octa-cis-undecaprenyl phosphate + phosphate + H(+)</text>
        <dbReference type="Rhea" id="RHEA:28094"/>
        <dbReference type="ChEBI" id="CHEBI:15377"/>
        <dbReference type="ChEBI" id="CHEBI:15378"/>
        <dbReference type="ChEBI" id="CHEBI:43474"/>
        <dbReference type="ChEBI" id="CHEBI:58405"/>
        <dbReference type="ChEBI" id="CHEBI:60392"/>
        <dbReference type="EC" id="3.6.1.27"/>
    </reaction>
</comment>
<keyword evidence="14" id="KW-0961">Cell wall biogenesis/degradation</keyword>
<feature type="transmembrane region" description="Helical" evidence="14">
    <location>
        <begin position="221"/>
        <end position="238"/>
    </location>
</feature>
<dbReference type="EMBL" id="FWFZ01000023">
    <property type="protein sequence ID" value="SLN70951.1"/>
    <property type="molecule type" value="Genomic_DNA"/>
</dbReference>
<comment type="similarity">
    <text evidence="2 14">Belongs to the UppP family.</text>
</comment>
<evidence type="ECO:0000256" key="10">
    <source>
        <dbReference type="ARBA" id="ARBA00023251"/>
    </source>
</evidence>
<evidence type="ECO:0000256" key="13">
    <source>
        <dbReference type="ARBA" id="ARBA00047594"/>
    </source>
</evidence>
<keyword evidence="6 14" id="KW-0812">Transmembrane</keyword>
<feature type="transmembrane region" description="Helical" evidence="14">
    <location>
        <begin position="250"/>
        <end position="266"/>
    </location>
</feature>
<evidence type="ECO:0000313" key="15">
    <source>
        <dbReference type="EMBL" id="SLN70951.1"/>
    </source>
</evidence>
<keyword evidence="7 14" id="KW-0378">Hydrolase</keyword>
<evidence type="ECO:0000256" key="8">
    <source>
        <dbReference type="ARBA" id="ARBA00022989"/>
    </source>
</evidence>
<proteinExistence type="inferred from homology"/>
<keyword evidence="8 14" id="KW-1133">Transmembrane helix</keyword>
<dbReference type="Pfam" id="PF02673">
    <property type="entry name" value="BacA"/>
    <property type="match status" value="1"/>
</dbReference>
<reference evidence="15 16" key="1">
    <citation type="submission" date="2017-03" db="EMBL/GenBank/DDBJ databases">
        <authorList>
            <person name="Afonso C.L."/>
            <person name="Miller P.J."/>
            <person name="Scott M.A."/>
            <person name="Spackman E."/>
            <person name="Goraichik I."/>
            <person name="Dimitrov K.M."/>
            <person name="Suarez D.L."/>
            <person name="Swayne D.E."/>
        </authorList>
    </citation>
    <scope>NUCLEOTIDE SEQUENCE [LARGE SCALE GENOMIC DNA]</scope>
    <source>
        <strain evidence="15 16">CECT 7023</strain>
    </source>
</reference>
<name>A0A1Y5TS58_9RHOB</name>
<dbReference type="GO" id="GO:0050380">
    <property type="term" value="F:undecaprenyl-diphosphatase activity"/>
    <property type="evidence" value="ECO:0007669"/>
    <property type="project" value="UniProtKB-UniRule"/>
</dbReference>
<comment type="subcellular location">
    <subcellularLocation>
        <location evidence="1 14">Cell membrane</location>
        <topology evidence="1 14">Multi-pass membrane protein</topology>
    </subcellularLocation>
</comment>
<gene>
    <name evidence="14 15" type="primary">uppP</name>
    <name evidence="15" type="ORF">ROA7023_03487</name>
</gene>
<dbReference type="PANTHER" id="PTHR30622">
    <property type="entry name" value="UNDECAPRENYL-DIPHOSPHATASE"/>
    <property type="match status" value="1"/>
</dbReference>
<evidence type="ECO:0000256" key="12">
    <source>
        <dbReference type="ARBA" id="ARBA00032932"/>
    </source>
</evidence>
<dbReference type="GO" id="GO:0009252">
    <property type="term" value="P:peptidoglycan biosynthetic process"/>
    <property type="evidence" value="ECO:0007669"/>
    <property type="project" value="UniProtKB-KW"/>
</dbReference>
<accession>A0A1Y5TS58</accession>
<comment type="function">
    <text evidence="14">Catalyzes the dephosphorylation of undecaprenyl diphosphate (UPP). Confers resistance to bacitracin.</text>
</comment>
<keyword evidence="14" id="KW-0133">Cell shape</keyword>
<evidence type="ECO:0000256" key="6">
    <source>
        <dbReference type="ARBA" id="ARBA00022692"/>
    </source>
</evidence>
<feature type="transmembrane region" description="Helical" evidence="14">
    <location>
        <begin position="41"/>
        <end position="61"/>
    </location>
</feature>
<evidence type="ECO:0000256" key="1">
    <source>
        <dbReference type="ARBA" id="ARBA00004651"/>
    </source>
</evidence>
<dbReference type="GO" id="GO:0071555">
    <property type="term" value="P:cell wall organization"/>
    <property type="evidence" value="ECO:0007669"/>
    <property type="project" value="UniProtKB-KW"/>
</dbReference>
<keyword evidence="16" id="KW-1185">Reference proteome</keyword>